<name>A0ACB8RJQ3_9AGAM</name>
<evidence type="ECO:0000313" key="1">
    <source>
        <dbReference type="EMBL" id="KAI0044469.1"/>
    </source>
</evidence>
<comment type="caution">
    <text evidence="1">The sequence shown here is derived from an EMBL/GenBank/DDBJ whole genome shotgun (WGS) entry which is preliminary data.</text>
</comment>
<keyword evidence="2" id="KW-1185">Reference proteome</keyword>
<reference evidence="1" key="2">
    <citation type="journal article" date="2022" name="New Phytol.">
        <title>Evolutionary transition to the ectomycorrhizal habit in the genomes of a hyperdiverse lineage of mushroom-forming fungi.</title>
        <authorList>
            <person name="Looney B."/>
            <person name="Miyauchi S."/>
            <person name="Morin E."/>
            <person name="Drula E."/>
            <person name="Courty P.E."/>
            <person name="Kohler A."/>
            <person name="Kuo A."/>
            <person name="LaButti K."/>
            <person name="Pangilinan J."/>
            <person name="Lipzen A."/>
            <person name="Riley R."/>
            <person name="Andreopoulos W."/>
            <person name="He G."/>
            <person name="Johnson J."/>
            <person name="Nolan M."/>
            <person name="Tritt A."/>
            <person name="Barry K.W."/>
            <person name="Grigoriev I.V."/>
            <person name="Nagy L.G."/>
            <person name="Hibbett D."/>
            <person name="Henrissat B."/>
            <person name="Matheny P.B."/>
            <person name="Labbe J."/>
            <person name="Martin F.M."/>
        </authorList>
    </citation>
    <scope>NUCLEOTIDE SEQUENCE</scope>
    <source>
        <strain evidence="1">FP105234-sp</strain>
    </source>
</reference>
<organism evidence="1 2">
    <name type="scientific">Auriscalpium vulgare</name>
    <dbReference type="NCBI Taxonomy" id="40419"/>
    <lineage>
        <taxon>Eukaryota</taxon>
        <taxon>Fungi</taxon>
        <taxon>Dikarya</taxon>
        <taxon>Basidiomycota</taxon>
        <taxon>Agaricomycotina</taxon>
        <taxon>Agaricomycetes</taxon>
        <taxon>Russulales</taxon>
        <taxon>Auriscalpiaceae</taxon>
        <taxon>Auriscalpium</taxon>
    </lineage>
</organism>
<evidence type="ECO:0000313" key="2">
    <source>
        <dbReference type="Proteomes" id="UP000814033"/>
    </source>
</evidence>
<reference evidence="1" key="1">
    <citation type="submission" date="2021-02" db="EMBL/GenBank/DDBJ databases">
        <authorList>
            <consortium name="DOE Joint Genome Institute"/>
            <person name="Ahrendt S."/>
            <person name="Looney B.P."/>
            <person name="Miyauchi S."/>
            <person name="Morin E."/>
            <person name="Drula E."/>
            <person name="Courty P.E."/>
            <person name="Chicoki N."/>
            <person name="Fauchery L."/>
            <person name="Kohler A."/>
            <person name="Kuo A."/>
            <person name="Labutti K."/>
            <person name="Pangilinan J."/>
            <person name="Lipzen A."/>
            <person name="Riley R."/>
            <person name="Andreopoulos W."/>
            <person name="He G."/>
            <person name="Johnson J."/>
            <person name="Barry K.W."/>
            <person name="Grigoriev I.V."/>
            <person name="Nagy L."/>
            <person name="Hibbett D."/>
            <person name="Henrissat B."/>
            <person name="Matheny P.B."/>
            <person name="Labbe J."/>
            <person name="Martin F."/>
        </authorList>
    </citation>
    <scope>NUCLEOTIDE SEQUENCE</scope>
    <source>
        <strain evidence="1">FP105234-sp</strain>
    </source>
</reference>
<proteinExistence type="predicted"/>
<sequence>MLVPDADSDTKSAPRDPRQQSVGIIGAGCAGLITAHVLLEDGFTDVQVLTRDMAVGGVWMDARVYPGLQVNSLHGEFSFSAMPMTEDSKGARLTGADLTHYMKEFSGRFLEGRIRFDTEVVRIRRDQGAGWLVDVRNGAAGTAETLQYERIVLCTGGCSNPRIPGSLSQAAADAADFTGPVVHTQEFPARIDELLATVKAVEHDSPDVGNADTVVVVGGGKSAQDVSAYLANEGRKVSMVFSSTDPVLASTKPIPGCIRKSRLFSTMSPHIELHTWLEKFLHRTWVGGKIVNAFWNHCERKSYSALDIPPDSPLRHTRSQFYGVANDEGVLSSTRFHGLVRDGKIELVAPARVDGFASDGRSVILDDGRVVQARAVVLATGYKSSWTAMFDKQTRAELGLDRHPPPPRATRYHWNYSTLAQRPASRADTDLDGPVMVRGLVPAERILARDFAVNGAVITNNNGMTCEVSAHWISAYFLGDPLRLPTTVDKAREHGERHAAWMRQRYPDMLHYLNESYSTAAAVWDWPQWIDGLLEDMGLPTRRSGGNFLTWPFKVVRVQEIATLKEERDGRRARQLELL</sequence>
<dbReference type="EMBL" id="MU275982">
    <property type="protein sequence ID" value="KAI0044469.1"/>
    <property type="molecule type" value="Genomic_DNA"/>
</dbReference>
<gene>
    <name evidence="1" type="ORF">FA95DRAFT_1608522</name>
</gene>
<protein>
    <submittedName>
        <fullName evidence="1">FAD/NAD-P-binding domain-containing protein</fullName>
    </submittedName>
</protein>
<dbReference type="Proteomes" id="UP000814033">
    <property type="component" value="Unassembled WGS sequence"/>
</dbReference>
<accession>A0ACB8RJQ3</accession>